<dbReference type="EMBL" id="CCNE01000014">
    <property type="protein sequence ID" value="CDX55839.1"/>
    <property type="molecule type" value="Genomic_DNA"/>
</dbReference>
<name>A0A090GAF4_MESPL</name>
<proteinExistence type="predicted"/>
<feature type="region of interest" description="Disordered" evidence="1">
    <location>
        <begin position="1"/>
        <end position="24"/>
    </location>
</feature>
<organism evidence="2 3">
    <name type="scientific">Mesorhizobium plurifarium</name>
    <dbReference type="NCBI Taxonomy" id="69974"/>
    <lineage>
        <taxon>Bacteria</taxon>
        <taxon>Pseudomonadati</taxon>
        <taxon>Pseudomonadota</taxon>
        <taxon>Alphaproteobacteria</taxon>
        <taxon>Hyphomicrobiales</taxon>
        <taxon>Phyllobacteriaceae</taxon>
        <taxon>Mesorhizobium</taxon>
    </lineage>
</organism>
<evidence type="ECO:0000313" key="2">
    <source>
        <dbReference type="EMBL" id="CDX55839.1"/>
    </source>
</evidence>
<protein>
    <submittedName>
        <fullName evidence="2">Zinc finger, C2H2-like protein</fullName>
    </submittedName>
</protein>
<evidence type="ECO:0000256" key="1">
    <source>
        <dbReference type="SAM" id="MobiDB-lite"/>
    </source>
</evidence>
<dbReference type="Proteomes" id="UP000046122">
    <property type="component" value="Unassembled WGS sequence"/>
</dbReference>
<dbReference type="AlphaFoldDB" id="A0A090GAF4"/>
<reference evidence="2 3" key="1">
    <citation type="submission" date="2014-08" db="EMBL/GenBank/DDBJ databases">
        <authorList>
            <person name="Moulin Lionel"/>
        </authorList>
    </citation>
    <scope>NUCLEOTIDE SEQUENCE [LARGE SCALE GENOMIC DNA]</scope>
</reference>
<sequence>MTKLSDLGPPKKVTVHSPPGAKEDSDFYRCKICGQMVDLKDVWQALWHQQDDHEPLELDS</sequence>
<gene>
    <name evidence="2" type="ORF">MPL3365_210082</name>
</gene>
<accession>A0A090GAF4</accession>
<evidence type="ECO:0000313" key="3">
    <source>
        <dbReference type="Proteomes" id="UP000046122"/>
    </source>
</evidence>